<proteinExistence type="predicted"/>
<dbReference type="InterPro" id="IPR003409">
    <property type="entry name" value="MORN"/>
</dbReference>
<organism evidence="2 3">
    <name type="scientific">Stentor coeruleus</name>
    <dbReference type="NCBI Taxonomy" id="5963"/>
    <lineage>
        <taxon>Eukaryota</taxon>
        <taxon>Sar</taxon>
        <taxon>Alveolata</taxon>
        <taxon>Ciliophora</taxon>
        <taxon>Postciliodesmatophora</taxon>
        <taxon>Heterotrichea</taxon>
        <taxon>Heterotrichida</taxon>
        <taxon>Stentoridae</taxon>
        <taxon>Stentor</taxon>
    </lineage>
</organism>
<dbReference type="Pfam" id="PF02493">
    <property type="entry name" value="MORN"/>
    <property type="match status" value="7"/>
</dbReference>
<gene>
    <name evidence="2" type="ORF">SteCoe_21750</name>
</gene>
<keyword evidence="1" id="KW-0677">Repeat</keyword>
<dbReference type="PANTHER" id="PTHR23084:SF179">
    <property type="entry name" value="OS10G0565000 PROTEIN"/>
    <property type="match status" value="1"/>
</dbReference>
<evidence type="ECO:0000256" key="1">
    <source>
        <dbReference type="ARBA" id="ARBA00022737"/>
    </source>
</evidence>
<dbReference type="AlphaFoldDB" id="A0A1R2BNT7"/>
<dbReference type="SMART" id="SM00698">
    <property type="entry name" value="MORN"/>
    <property type="match status" value="8"/>
</dbReference>
<comment type="caution">
    <text evidence="2">The sequence shown here is derived from an EMBL/GenBank/DDBJ whole genome shotgun (WGS) entry which is preliminary data.</text>
</comment>
<keyword evidence="3" id="KW-1185">Reference proteome</keyword>
<evidence type="ECO:0000313" key="2">
    <source>
        <dbReference type="EMBL" id="OMJ78428.1"/>
    </source>
</evidence>
<name>A0A1R2BNT7_9CILI</name>
<dbReference type="EMBL" id="MPUH01000522">
    <property type="protein sequence ID" value="OMJ78428.1"/>
    <property type="molecule type" value="Genomic_DNA"/>
</dbReference>
<dbReference type="PANTHER" id="PTHR23084">
    <property type="entry name" value="PHOSPHATIDYLINOSITOL-4-PHOSPHATE 5-KINASE RELATED"/>
    <property type="match status" value="1"/>
</dbReference>
<dbReference type="SUPFAM" id="SSF82185">
    <property type="entry name" value="Histone H3 K4-specific methyltransferase SET7/9 N-terminal domain"/>
    <property type="match status" value="2"/>
</dbReference>
<reference evidence="2 3" key="1">
    <citation type="submission" date="2016-11" db="EMBL/GenBank/DDBJ databases">
        <title>The macronuclear genome of Stentor coeruleus: a giant cell with tiny introns.</title>
        <authorList>
            <person name="Slabodnick M."/>
            <person name="Ruby J.G."/>
            <person name="Reiff S.B."/>
            <person name="Swart E.C."/>
            <person name="Gosai S."/>
            <person name="Prabakaran S."/>
            <person name="Witkowska E."/>
            <person name="Larue G.E."/>
            <person name="Fisher S."/>
            <person name="Freeman R.M."/>
            <person name="Gunawardena J."/>
            <person name="Chu W."/>
            <person name="Stover N.A."/>
            <person name="Gregory B.D."/>
            <person name="Nowacki M."/>
            <person name="Derisi J."/>
            <person name="Roy S.W."/>
            <person name="Marshall W.F."/>
            <person name="Sood P."/>
        </authorList>
    </citation>
    <scope>NUCLEOTIDE SEQUENCE [LARGE SCALE GENOMIC DNA]</scope>
    <source>
        <strain evidence="2">WM001</strain>
    </source>
</reference>
<sequence>MGNHCSCVCNSALDGKGLEIEETKRERIKIQTDSLDFESMSNYSYSENTHSTLSNEIILKSVVRQYLNTKLLKTMKIFQTFSVSYTIINGSSPIAEEIAMLENEIPKITQVGIEENNELVFMPTVKMQDGNFYEGQWNLNSEQPEGNGIMIHCDQSKYVGTFKEGVKTGYGRMIKIDGSFYEGGFKNNIYHGQGILIKPCKNYPTAILSKKNFFNKDWENKIFRKYAEVIKSEIFYYRKNEKPYDKNKKLSNEETVEWQGYIIYSGTYFKGMKHGKGKMCFSDGSIYIGDYSNNIMEGQGVFEWVDGKKYSGQWKNSRLHGEGLYNWPDGREYKGCYANGYRDGYGIFKWPDKREYVGEWSNGYMHGLGTFTTLNKKGEKSSIKAIWEKGKKQKLIPM</sequence>
<dbReference type="OrthoDB" id="437960at2759"/>
<accession>A0A1R2BNT7</accession>
<evidence type="ECO:0000313" key="3">
    <source>
        <dbReference type="Proteomes" id="UP000187209"/>
    </source>
</evidence>
<dbReference type="Proteomes" id="UP000187209">
    <property type="component" value="Unassembled WGS sequence"/>
</dbReference>
<evidence type="ECO:0008006" key="4">
    <source>
        <dbReference type="Google" id="ProtNLM"/>
    </source>
</evidence>
<dbReference type="Gene3D" id="2.20.110.10">
    <property type="entry name" value="Histone H3 K4-specific methyltransferase SET7/9 N-terminal domain"/>
    <property type="match status" value="3"/>
</dbReference>
<protein>
    <recommendedName>
        <fullName evidence="4">MORN repeat protein</fullName>
    </recommendedName>
</protein>